<dbReference type="PANTHER" id="PTHR43318">
    <property type="entry name" value="UDP-N-ACETYLGLUCOSAMINE 4,6-DEHYDRATASE"/>
    <property type="match status" value="1"/>
</dbReference>
<dbReference type="InterPro" id="IPR051203">
    <property type="entry name" value="Polysaccharide_Synthase-Rel"/>
</dbReference>
<dbReference type="AlphaFoldDB" id="A0A932A8K5"/>
<feature type="domain" description="Polysaccharide biosynthesis protein CapD-like" evidence="3">
    <location>
        <begin position="310"/>
        <end position="593"/>
    </location>
</feature>
<feature type="transmembrane region" description="Helical" evidence="2">
    <location>
        <begin position="130"/>
        <end position="153"/>
    </location>
</feature>
<feature type="transmembrane region" description="Helical" evidence="2">
    <location>
        <begin position="74"/>
        <end position="95"/>
    </location>
</feature>
<dbReference type="Gene3D" id="3.40.50.720">
    <property type="entry name" value="NAD(P)-binding Rossmann-like Domain"/>
    <property type="match status" value="2"/>
</dbReference>
<organism evidence="4 5">
    <name type="scientific">Candidatus Korobacter versatilis</name>
    <dbReference type="NCBI Taxonomy" id="658062"/>
    <lineage>
        <taxon>Bacteria</taxon>
        <taxon>Pseudomonadati</taxon>
        <taxon>Acidobacteriota</taxon>
        <taxon>Terriglobia</taxon>
        <taxon>Terriglobales</taxon>
        <taxon>Candidatus Korobacteraceae</taxon>
        <taxon>Candidatus Korobacter</taxon>
    </lineage>
</organism>
<evidence type="ECO:0000259" key="3">
    <source>
        <dbReference type="Pfam" id="PF02719"/>
    </source>
</evidence>
<sequence length="655" mass="70197">MSSAEHSGPGQPGRGGIAESGLLGLSAAISRLPEPVFSRANQFVIDGLLSILSLWIAYGLRFDGAIPLIHRPTLWAWTAILPVLRPALMYATGGYDRIWRYFNMRDAFMLALTALPATAVLATARIGFNLFWAVPLSVIAIEYLMYVACGTLVRALRRITFEAARAQGERRRALVVGSPDTLAEALRRMGAYSDLEIVGLLAPEARVQGLRIGGFPVMDEPAALARLLASHAVDVVLIADASIACLGDMVSTATEFGVDVRLLPTAENVLRGEVRISATATPESAFARHAAATVAPAHSEVVAAFRDRVVLVTGAGGSIGAELARQVAHLPVRHLILLDQDENSIFEIHRELTDDAGCELAPVVADIREVERIERIFARYRPHIVLHAAAYKHVPVMEHNCSEAVLNNVAGTRILAEIAQRSACERFLMISTDKAVHPASVMGATKRVAELFVQSAAGPHAGVTRMACVRFGNVVGSRGSVVPIFLKQIAGGQPVTITDENMTRYFMTIPEAVQLVLQAVTLGSEGDVYMLDMGDPMRIMALARKLIEMSGLRPEVDIPIRVTGMRPGEKLNEQLWPADAEVANTAFPRVMAVRASRAPAGFAAALARLEAAARDGNDDLVRALLRELPIGYQQEPGVAANASASPTAAAAAAHD</sequence>
<comment type="similarity">
    <text evidence="1">Belongs to the polysaccharide synthase family.</text>
</comment>
<dbReference type="InterPro" id="IPR003869">
    <property type="entry name" value="Polysac_CapD-like"/>
</dbReference>
<dbReference type="CDD" id="cd05237">
    <property type="entry name" value="UDP_invert_4-6DH_SDR_e"/>
    <property type="match status" value="1"/>
</dbReference>
<feature type="transmembrane region" description="Helical" evidence="2">
    <location>
        <begin position="107"/>
        <end position="124"/>
    </location>
</feature>
<evidence type="ECO:0000256" key="1">
    <source>
        <dbReference type="ARBA" id="ARBA00007430"/>
    </source>
</evidence>
<feature type="transmembrane region" description="Helical" evidence="2">
    <location>
        <begin position="43"/>
        <end position="62"/>
    </location>
</feature>
<dbReference type="EMBL" id="JACPNR010000009">
    <property type="protein sequence ID" value="MBI2678557.1"/>
    <property type="molecule type" value="Genomic_DNA"/>
</dbReference>
<comment type="caution">
    <text evidence="4">The sequence shown here is derived from an EMBL/GenBank/DDBJ whole genome shotgun (WGS) entry which is preliminary data.</text>
</comment>
<accession>A0A932A8K5</accession>
<protein>
    <submittedName>
        <fullName evidence="4">Polysaccharide biosynthesis protein</fullName>
    </submittedName>
</protein>
<reference evidence="4" key="1">
    <citation type="submission" date="2020-07" db="EMBL/GenBank/DDBJ databases">
        <title>Huge and variable diversity of episymbiotic CPR bacteria and DPANN archaea in groundwater ecosystems.</title>
        <authorList>
            <person name="He C.Y."/>
            <person name="Keren R."/>
            <person name="Whittaker M."/>
            <person name="Farag I.F."/>
            <person name="Doudna J."/>
            <person name="Cate J.H.D."/>
            <person name="Banfield J.F."/>
        </authorList>
    </citation>
    <scope>NUCLEOTIDE SEQUENCE</scope>
    <source>
        <strain evidence="4">NC_groundwater_580_Pr5_B-0.1um_64_19</strain>
    </source>
</reference>
<evidence type="ECO:0000313" key="5">
    <source>
        <dbReference type="Proteomes" id="UP000779809"/>
    </source>
</evidence>
<gene>
    <name evidence="4" type="ORF">HYX28_07225</name>
</gene>
<keyword evidence="2" id="KW-0472">Membrane</keyword>
<dbReference type="Pfam" id="PF02719">
    <property type="entry name" value="Polysacc_synt_2"/>
    <property type="match status" value="1"/>
</dbReference>
<evidence type="ECO:0000256" key="2">
    <source>
        <dbReference type="SAM" id="Phobius"/>
    </source>
</evidence>
<dbReference type="SUPFAM" id="SSF51735">
    <property type="entry name" value="NAD(P)-binding Rossmann-fold domains"/>
    <property type="match status" value="1"/>
</dbReference>
<dbReference type="Proteomes" id="UP000779809">
    <property type="component" value="Unassembled WGS sequence"/>
</dbReference>
<dbReference type="PANTHER" id="PTHR43318:SF1">
    <property type="entry name" value="POLYSACCHARIDE BIOSYNTHESIS PROTEIN EPSC-RELATED"/>
    <property type="match status" value="1"/>
</dbReference>
<keyword evidence="2" id="KW-0812">Transmembrane</keyword>
<keyword evidence="2" id="KW-1133">Transmembrane helix</keyword>
<evidence type="ECO:0000313" key="4">
    <source>
        <dbReference type="EMBL" id="MBI2678557.1"/>
    </source>
</evidence>
<proteinExistence type="inferred from homology"/>
<dbReference type="InterPro" id="IPR036291">
    <property type="entry name" value="NAD(P)-bd_dom_sf"/>
</dbReference>
<name>A0A932A8K5_9BACT</name>